<evidence type="ECO:0008006" key="5">
    <source>
        <dbReference type="Google" id="ProtNLM"/>
    </source>
</evidence>
<dbReference type="Proteomes" id="UP000291084">
    <property type="component" value="Chromosome 5"/>
</dbReference>
<protein>
    <recommendedName>
        <fullName evidence="5">Pentacotripeptide-repeat region of PRORP domain-containing protein</fullName>
    </recommendedName>
</protein>
<reference evidence="3 4" key="1">
    <citation type="journal article" date="2015" name="Sci. Rep.">
        <title>The power of single molecule real-time sequencing technology in the de novo assembly of a eukaryotic genome.</title>
        <authorList>
            <person name="Sakai H."/>
            <person name="Naito K."/>
            <person name="Ogiso-Tanaka E."/>
            <person name="Takahashi Y."/>
            <person name="Iseki K."/>
            <person name="Muto C."/>
            <person name="Satou K."/>
            <person name="Teruya K."/>
            <person name="Shiroma A."/>
            <person name="Shimoji M."/>
            <person name="Hirano T."/>
            <person name="Itoh T."/>
            <person name="Kaga A."/>
            <person name="Tomooka N."/>
        </authorList>
    </citation>
    <scope>NUCLEOTIDE SEQUENCE [LARGE SCALE GENOMIC DNA]</scope>
    <source>
        <strain evidence="4">cv. Shumari</strain>
    </source>
</reference>
<dbReference type="PANTHER" id="PTHR47942:SF48">
    <property type="entry name" value="OS05G0355200 PROTEIN"/>
    <property type="match status" value="1"/>
</dbReference>
<evidence type="ECO:0000313" key="4">
    <source>
        <dbReference type="Proteomes" id="UP000291084"/>
    </source>
</evidence>
<dbReference type="InterPro" id="IPR011990">
    <property type="entry name" value="TPR-like_helical_dom_sf"/>
</dbReference>
<dbReference type="EMBL" id="AP015038">
    <property type="protein sequence ID" value="BAT87219.1"/>
    <property type="molecule type" value="Genomic_DNA"/>
</dbReference>
<organism evidence="3 4">
    <name type="scientific">Vigna angularis var. angularis</name>
    <dbReference type="NCBI Taxonomy" id="157739"/>
    <lineage>
        <taxon>Eukaryota</taxon>
        <taxon>Viridiplantae</taxon>
        <taxon>Streptophyta</taxon>
        <taxon>Embryophyta</taxon>
        <taxon>Tracheophyta</taxon>
        <taxon>Spermatophyta</taxon>
        <taxon>Magnoliopsida</taxon>
        <taxon>eudicotyledons</taxon>
        <taxon>Gunneridae</taxon>
        <taxon>Pentapetalae</taxon>
        <taxon>rosids</taxon>
        <taxon>fabids</taxon>
        <taxon>Fabales</taxon>
        <taxon>Fabaceae</taxon>
        <taxon>Papilionoideae</taxon>
        <taxon>50 kb inversion clade</taxon>
        <taxon>NPAAA clade</taxon>
        <taxon>indigoferoid/millettioid clade</taxon>
        <taxon>Phaseoleae</taxon>
        <taxon>Vigna</taxon>
    </lineage>
</organism>
<sequence>MGHVIWDEMHQKGCCPDENSYAVLIGGLIRQDRSGDACRYLEEMLEKGMKAPQLDYNKFASDISKTGNTFILEELARKMNFVGKFEESNILASWVVMMKKNAKRREPTKSASQFI</sequence>
<evidence type="ECO:0000313" key="3">
    <source>
        <dbReference type="EMBL" id="BAT87219.1"/>
    </source>
</evidence>
<evidence type="ECO:0000256" key="2">
    <source>
        <dbReference type="PROSITE-ProRule" id="PRU00708"/>
    </source>
</evidence>
<keyword evidence="1" id="KW-0677">Repeat</keyword>
<keyword evidence="4" id="KW-1185">Reference proteome</keyword>
<dbReference type="NCBIfam" id="TIGR00756">
    <property type="entry name" value="PPR"/>
    <property type="match status" value="1"/>
</dbReference>
<dbReference type="Gene3D" id="1.25.40.10">
    <property type="entry name" value="Tetratricopeptide repeat domain"/>
    <property type="match status" value="1"/>
</dbReference>
<name>A0A0S3S2Z6_PHAAN</name>
<dbReference type="InterPro" id="IPR051222">
    <property type="entry name" value="PPR/CCM1_RNA-binding"/>
</dbReference>
<accession>A0A0S3S2Z6</accession>
<dbReference type="InterPro" id="IPR002885">
    <property type="entry name" value="PPR_rpt"/>
</dbReference>
<dbReference type="PANTHER" id="PTHR47942">
    <property type="entry name" value="TETRATRICOPEPTIDE REPEAT (TPR)-LIKE SUPERFAMILY PROTEIN-RELATED"/>
    <property type="match status" value="1"/>
</dbReference>
<gene>
    <name evidence="3" type="primary">Vigan.05G056400</name>
    <name evidence="3" type="ORF">VIGAN_05056400</name>
</gene>
<feature type="repeat" description="PPR" evidence="2">
    <location>
        <begin position="17"/>
        <end position="51"/>
    </location>
</feature>
<dbReference type="AlphaFoldDB" id="A0A0S3S2Z6"/>
<dbReference type="PROSITE" id="PS51375">
    <property type="entry name" value="PPR"/>
    <property type="match status" value="1"/>
</dbReference>
<proteinExistence type="predicted"/>
<evidence type="ECO:0000256" key="1">
    <source>
        <dbReference type="ARBA" id="ARBA00022737"/>
    </source>
</evidence>